<gene>
    <name evidence="2" type="ORF">COX81_00340</name>
</gene>
<dbReference type="Pfam" id="PF02643">
    <property type="entry name" value="DUF192"/>
    <property type="match status" value="1"/>
</dbReference>
<protein>
    <recommendedName>
        <fullName evidence="4">DUF192 domain-containing protein</fullName>
    </recommendedName>
</protein>
<feature type="transmembrane region" description="Helical" evidence="1">
    <location>
        <begin position="12"/>
        <end position="33"/>
    </location>
</feature>
<dbReference type="Gene3D" id="2.60.120.1140">
    <property type="entry name" value="Protein of unknown function DUF192"/>
    <property type="match status" value="1"/>
</dbReference>
<reference evidence="3" key="1">
    <citation type="submission" date="2017-09" db="EMBL/GenBank/DDBJ databases">
        <title>Depth-based differentiation of microbial function through sediment-hosted aquifers and enrichment of novel symbionts in the deep terrestrial subsurface.</title>
        <authorList>
            <person name="Probst A.J."/>
            <person name="Ladd B."/>
            <person name="Jarett J.K."/>
            <person name="Geller-Mcgrath D.E."/>
            <person name="Sieber C.M.K."/>
            <person name="Emerson J.B."/>
            <person name="Anantharaman K."/>
            <person name="Thomas B.C."/>
            <person name="Malmstrom R."/>
            <person name="Stieglmeier M."/>
            <person name="Klingl A."/>
            <person name="Woyke T."/>
            <person name="Ryan C.M."/>
            <person name="Banfield J.F."/>
        </authorList>
    </citation>
    <scope>NUCLEOTIDE SEQUENCE [LARGE SCALE GENOMIC DNA]</scope>
</reference>
<evidence type="ECO:0008006" key="4">
    <source>
        <dbReference type="Google" id="ProtNLM"/>
    </source>
</evidence>
<proteinExistence type="predicted"/>
<keyword evidence="1" id="KW-0472">Membrane</keyword>
<evidence type="ECO:0000313" key="3">
    <source>
        <dbReference type="Proteomes" id="UP000228568"/>
    </source>
</evidence>
<accession>A0A2M7VAB2</accession>
<dbReference type="InterPro" id="IPR003795">
    <property type="entry name" value="DUF192"/>
</dbReference>
<organism evidence="2 3">
    <name type="scientific">Candidatus Magasanikbacteria bacterium CG_4_10_14_0_2_um_filter_37_12</name>
    <dbReference type="NCBI Taxonomy" id="1974637"/>
    <lineage>
        <taxon>Bacteria</taxon>
        <taxon>Candidatus Magasanikiibacteriota</taxon>
    </lineage>
</organism>
<dbReference type="InterPro" id="IPR038695">
    <property type="entry name" value="Saro_0823-like_sf"/>
</dbReference>
<dbReference type="AlphaFoldDB" id="A0A2M7VAB2"/>
<evidence type="ECO:0000256" key="1">
    <source>
        <dbReference type="SAM" id="Phobius"/>
    </source>
</evidence>
<evidence type="ECO:0000313" key="2">
    <source>
        <dbReference type="EMBL" id="PIZ95708.1"/>
    </source>
</evidence>
<comment type="caution">
    <text evidence="2">The sequence shown here is derived from an EMBL/GenBank/DDBJ whole genome shotgun (WGS) entry which is preliminary data.</text>
</comment>
<keyword evidence="1" id="KW-0812">Transmembrane</keyword>
<sequence>MTKFYMKEKIEIGKIGLIFLAIFFVAFVVLQFWQYRLSVEKVFLKGEILNVWVPKTLRQMYKGLGGKKNLEENQGMLFVFGFPDRHGIVMRDMNFPIDIVWLDRGEVVDYAPGVETEDVPEAQLKVYQPRIDSTMVLELPAGWALAHELKIGDRMSLVEG</sequence>
<dbReference type="PANTHER" id="PTHR37953">
    <property type="entry name" value="UPF0127 PROTEIN MJ1496"/>
    <property type="match status" value="1"/>
</dbReference>
<dbReference type="PANTHER" id="PTHR37953:SF1">
    <property type="entry name" value="UPF0127 PROTEIN MJ1496"/>
    <property type="match status" value="1"/>
</dbReference>
<dbReference type="Proteomes" id="UP000228568">
    <property type="component" value="Unassembled WGS sequence"/>
</dbReference>
<name>A0A2M7VAB2_9BACT</name>
<dbReference type="EMBL" id="PFPK01000005">
    <property type="protein sequence ID" value="PIZ95708.1"/>
    <property type="molecule type" value="Genomic_DNA"/>
</dbReference>
<keyword evidence="1" id="KW-1133">Transmembrane helix</keyword>